<evidence type="ECO:0000313" key="1">
    <source>
        <dbReference type="EMBL" id="KAF2466403.1"/>
    </source>
</evidence>
<protein>
    <submittedName>
        <fullName evidence="1">Uncharacterized protein</fullName>
    </submittedName>
</protein>
<organism evidence="1 2">
    <name type="scientific">Lindgomyces ingoldianus</name>
    <dbReference type="NCBI Taxonomy" id="673940"/>
    <lineage>
        <taxon>Eukaryota</taxon>
        <taxon>Fungi</taxon>
        <taxon>Dikarya</taxon>
        <taxon>Ascomycota</taxon>
        <taxon>Pezizomycotina</taxon>
        <taxon>Dothideomycetes</taxon>
        <taxon>Pleosporomycetidae</taxon>
        <taxon>Pleosporales</taxon>
        <taxon>Lindgomycetaceae</taxon>
        <taxon>Lindgomyces</taxon>
    </lineage>
</organism>
<name>A0ACB6QIJ0_9PLEO</name>
<proteinExistence type="predicted"/>
<dbReference type="Proteomes" id="UP000799755">
    <property type="component" value="Unassembled WGS sequence"/>
</dbReference>
<sequence length="281" mass="31856">MNFSSDIFRVPPPVATLSGDTMDHTKMVMACRFGWSAGPDTHSGSSTLSTQSASSQPTFTNTSAVFTTHRFAPCRGRLYHQLTCSHRIRTDIVEECGSNCLDPPGPVSNLPFFCHECLERESRRIWSQREAQYNELYPELSQMTKEQYEHWYTGYRQLEAQHAKDRRDYELEIESKTRPSNFSSVVETSKEDIDFAAELDSLSLSIVSTNDSSTNQPQLHPRRVSLPCDASEQLHWNLNSLTLGRGSCGVEYSATQPTNGAHTTTRVVDEEELWRKPRDHS</sequence>
<dbReference type="EMBL" id="MU003525">
    <property type="protein sequence ID" value="KAF2466403.1"/>
    <property type="molecule type" value="Genomic_DNA"/>
</dbReference>
<evidence type="ECO:0000313" key="2">
    <source>
        <dbReference type="Proteomes" id="UP000799755"/>
    </source>
</evidence>
<reference evidence="1" key="1">
    <citation type="journal article" date="2020" name="Stud. Mycol.">
        <title>101 Dothideomycetes genomes: a test case for predicting lifestyles and emergence of pathogens.</title>
        <authorList>
            <person name="Haridas S."/>
            <person name="Albert R."/>
            <person name="Binder M."/>
            <person name="Bloem J."/>
            <person name="Labutti K."/>
            <person name="Salamov A."/>
            <person name="Andreopoulos B."/>
            <person name="Baker S."/>
            <person name="Barry K."/>
            <person name="Bills G."/>
            <person name="Bluhm B."/>
            <person name="Cannon C."/>
            <person name="Castanera R."/>
            <person name="Culley D."/>
            <person name="Daum C."/>
            <person name="Ezra D."/>
            <person name="Gonzalez J."/>
            <person name="Henrissat B."/>
            <person name="Kuo A."/>
            <person name="Liang C."/>
            <person name="Lipzen A."/>
            <person name="Lutzoni F."/>
            <person name="Magnuson J."/>
            <person name="Mondo S."/>
            <person name="Nolan M."/>
            <person name="Ohm R."/>
            <person name="Pangilinan J."/>
            <person name="Park H.-J."/>
            <person name="Ramirez L."/>
            <person name="Alfaro M."/>
            <person name="Sun H."/>
            <person name="Tritt A."/>
            <person name="Yoshinaga Y."/>
            <person name="Zwiers L.-H."/>
            <person name="Turgeon B."/>
            <person name="Goodwin S."/>
            <person name="Spatafora J."/>
            <person name="Crous P."/>
            <person name="Grigoriev I."/>
        </authorList>
    </citation>
    <scope>NUCLEOTIDE SEQUENCE</scope>
    <source>
        <strain evidence="1">ATCC 200398</strain>
    </source>
</reference>
<gene>
    <name evidence="1" type="ORF">BDR25DRAFT_306203</name>
</gene>
<accession>A0ACB6QIJ0</accession>
<keyword evidence="2" id="KW-1185">Reference proteome</keyword>
<comment type="caution">
    <text evidence="1">The sequence shown here is derived from an EMBL/GenBank/DDBJ whole genome shotgun (WGS) entry which is preliminary data.</text>
</comment>